<sequence length="53" mass="5912">MSCNKSIGCSVKPCKWHSKGEDYCTLDKINVGTHESNPKQKECTDCNSFQLGM</sequence>
<evidence type="ECO:0000313" key="6">
    <source>
        <dbReference type="Proteomes" id="UP000265930"/>
    </source>
</evidence>
<evidence type="ECO:0000313" key="3">
    <source>
        <dbReference type="EMBL" id="OPJ60166.1"/>
    </source>
</evidence>
<reference evidence="4 6" key="2">
    <citation type="submission" date="2018-08" db="EMBL/GenBank/DDBJ databases">
        <title>Genome of Clostridium chromiireducens C1, DSM12136.</title>
        <authorList>
            <person name="Xing M."/>
            <person name="Wei Y."/>
            <person name="Ang E.L."/>
            <person name="Zhao H."/>
            <person name="Zhang Y."/>
        </authorList>
    </citation>
    <scope>NUCLEOTIDE SEQUENCE [LARGE SCALE GENOMIC DNA]</scope>
    <source>
        <strain evidence="4 6">C1</strain>
    </source>
</reference>
<protein>
    <submittedName>
        <fullName evidence="2">DUF1540 domain-containing protein</fullName>
    </submittedName>
</protein>
<accession>A0A1V4IJQ7</accession>
<dbReference type="RefSeq" id="WP_079440712.1">
    <property type="nucleotide sequence ID" value="NZ_JBLZIA010000002.1"/>
</dbReference>
<dbReference type="EMBL" id="MZGT01000042">
    <property type="protein sequence ID" value="OPJ60166.1"/>
    <property type="molecule type" value="Genomic_DNA"/>
</dbReference>
<dbReference type="Proteomes" id="UP000656077">
    <property type="component" value="Unassembled WGS sequence"/>
</dbReference>
<proteinExistence type="predicted"/>
<dbReference type="STRING" id="225345.CLCHR_30990"/>
<feature type="domain" description="DUF1540" evidence="1">
    <location>
        <begin position="7"/>
        <end position="49"/>
    </location>
</feature>
<evidence type="ECO:0000313" key="2">
    <source>
        <dbReference type="EMBL" id="MVX65692.1"/>
    </source>
</evidence>
<reference evidence="3 5" key="1">
    <citation type="submission" date="2017-03" db="EMBL/GenBank/DDBJ databases">
        <title>Genome sequence of Clostridium chromiireducens DSM 23318.</title>
        <authorList>
            <person name="Poehlein A."/>
            <person name="Daniel R."/>
        </authorList>
    </citation>
    <scope>NUCLEOTIDE SEQUENCE [LARGE SCALE GENOMIC DNA]</scope>
    <source>
        <strain evidence="3 5">DSM 23318</strain>
    </source>
</reference>
<gene>
    <name evidence="3" type="ORF">CLCHR_30990</name>
    <name evidence="4" type="ORF">D2A34_18470</name>
    <name evidence="2" type="ORF">GKZ28_18595</name>
</gene>
<dbReference type="Proteomes" id="UP000191056">
    <property type="component" value="Unassembled WGS sequence"/>
</dbReference>
<name>A0A1V4IJQ7_9CLOT</name>
<dbReference type="InterPro" id="IPR011437">
    <property type="entry name" value="DUF1540"/>
</dbReference>
<organism evidence="3 5">
    <name type="scientific">Clostridium chromiireducens</name>
    <dbReference type="NCBI Taxonomy" id="225345"/>
    <lineage>
        <taxon>Bacteria</taxon>
        <taxon>Bacillati</taxon>
        <taxon>Bacillota</taxon>
        <taxon>Clostridia</taxon>
        <taxon>Eubacteriales</taxon>
        <taxon>Clostridiaceae</taxon>
        <taxon>Clostridium</taxon>
    </lineage>
</organism>
<evidence type="ECO:0000313" key="5">
    <source>
        <dbReference type="Proteomes" id="UP000191056"/>
    </source>
</evidence>
<dbReference type="AlphaFoldDB" id="A0A1V4IJQ7"/>
<evidence type="ECO:0000313" key="4">
    <source>
        <dbReference type="EMBL" id="RII33707.1"/>
    </source>
</evidence>
<evidence type="ECO:0000259" key="1">
    <source>
        <dbReference type="Pfam" id="PF07561"/>
    </source>
</evidence>
<dbReference type="EMBL" id="WSRQ01000036">
    <property type="protein sequence ID" value="MVX65692.1"/>
    <property type="molecule type" value="Genomic_DNA"/>
</dbReference>
<dbReference type="Pfam" id="PF07561">
    <property type="entry name" value="DUF1540"/>
    <property type="match status" value="1"/>
</dbReference>
<keyword evidence="5" id="KW-1185">Reference proteome</keyword>
<reference evidence="2" key="3">
    <citation type="submission" date="2019-12" db="EMBL/GenBank/DDBJ databases">
        <title>Microbes associate with the intestines of laboratory mice.</title>
        <authorList>
            <person name="Navarre W."/>
            <person name="Wong E."/>
        </authorList>
    </citation>
    <scope>NUCLEOTIDE SEQUENCE</scope>
    <source>
        <strain evidence="2">NM79_F5</strain>
    </source>
</reference>
<dbReference type="OrthoDB" id="1756089at2"/>
<dbReference type="EMBL" id="QXDJ01000004">
    <property type="protein sequence ID" value="RII33707.1"/>
    <property type="molecule type" value="Genomic_DNA"/>
</dbReference>
<comment type="caution">
    <text evidence="3">The sequence shown here is derived from an EMBL/GenBank/DDBJ whole genome shotgun (WGS) entry which is preliminary data.</text>
</comment>
<dbReference type="Proteomes" id="UP000265930">
    <property type="component" value="Unassembled WGS sequence"/>
</dbReference>